<dbReference type="EMBL" id="JALJOQ010000008">
    <property type="protein sequence ID" value="KAK9812279.1"/>
    <property type="molecule type" value="Genomic_DNA"/>
</dbReference>
<keyword evidence="4" id="KW-1185">Reference proteome</keyword>
<dbReference type="AlphaFoldDB" id="A0AAW1PWL6"/>
<dbReference type="Pfam" id="PF08123">
    <property type="entry name" value="DOT1"/>
    <property type="match status" value="1"/>
</dbReference>
<accession>A0AAW1PWL6</accession>
<feature type="domain" description="DOT1" evidence="2">
    <location>
        <begin position="55"/>
        <end position="122"/>
    </location>
</feature>
<feature type="region of interest" description="Disordered" evidence="1">
    <location>
        <begin position="399"/>
        <end position="441"/>
    </location>
</feature>
<organism evidence="3 4">
    <name type="scientific">Symbiochloris irregularis</name>
    <dbReference type="NCBI Taxonomy" id="706552"/>
    <lineage>
        <taxon>Eukaryota</taxon>
        <taxon>Viridiplantae</taxon>
        <taxon>Chlorophyta</taxon>
        <taxon>core chlorophytes</taxon>
        <taxon>Trebouxiophyceae</taxon>
        <taxon>Trebouxiales</taxon>
        <taxon>Trebouxiaceae</taxon>
        <taxon>Symbiochloris</taxon>
    </lineage>
</organism>
<proteinExistence type="predicted"/>
<name>A0AAW1PWL6_9CHLO</name>
<feature type="compositionally biased region" description="Low complexity" evidence="1">
    <location>
        <begin position="413"/>
        <end position="423"/>
    </location>
</feature>
<gene>
    <name evidence="3" type="ORF">WJX73_009724</name>
</gene>
<dbReference type="GO" id="GO:0031151">
    <property type="term" value="F:histone H3K79 methyltransferase activity"/>
    <property type="evidence" value="ECO:0007669"/>
    <property type="project" value="InterPro"/>
</dbReference>
<evidence type="ECO:0000256" key="1">
    <source>
        <dbReference type="SAM" id="MobiDB-lite"/>
    </source>
</evidence>
<evidence type="ECO:0000259" key="2">
    <source>
        <dbReference type="Pfam" id="PF08123"/>
    </source>
</evidence>
<dbReference type="SUPFAM" id="SSF53335">
    <property type="entry name" value="S-adenosyl-L-methionine-dependent methyltransferases"/>
    <property type="match status" value="1"/>
</dbReference>
<evidence type="ECO:0000313" key="4">
    <source>
        <dbReference type="Proteomes" id="UP001465755"/>
    </source>
</evidence>
<feature type="compositionally biased region" description="Polar residues" evidence="1">
    <location>
        <begin position="249"/>
        <end position="264"/>
    </location>
</feature>
<dbReference type="InterPro" id="IPR029063">
    <property type="entry name" value="SAM-dependent_MTases_sf"/>
</dbReference>
<sequence>MASALGFGTPVTNRAANKAVLPEADARLVACEKALYYIMQSIEGRLGGGEGIEGLYGSLKRMSMQTVLDLMVVKCGLSSNSHLVDVGAGLGRPLLHAMLRPGVASSWGIEVDRIKCDKAHAFVKQTLSELQRRDFPGMLDFEWPVVHCNAIEEVETLEPATHAYSFWEGVPLAGKEGFGRLFASSTTMQGVAVVQRAMRADPAAVMAQLGFGSLVLVACSPVSMSGSGRMFTAYVFKRRLNAPPIAPSTPGSGVSNPAGGSQIPNPGAGRLAIGLGTARHGAAAPASGTSPVLAPSTPVTGAGQLAGQRAVHGAPAPAQQSTGGALDSGAQAVPGDQAASALHPTNAPFRLAAGRSARQASAAVPSCGQAGAKAQKQPPLDRFMKPSTACPAAELPLAPIQAPGAGPPVGNGSQAASPAADISPAPPTPSIAAAGSAVARA</sequence>
<comment type="caution">
    <text evidence="3">The sequence shown here is derived from an EMBL/GenBank/DDBJ whole genome shotgun (WGS) entry which is preliminary data.</text>
</comment>
<dbReference type="InterPro" id="IPR025789">
    <property type="entry name" value="DOT1_dom"/>
</dbReference>
<protein>
    <recommendedName>
        <fullName evidence="2">DOT1 domain-containing protein</fullName>
    </recommendedName>
</protein>
<evidence type="ECO:0000313" key="3">
    <source>
        <dbReference type="EMBL" id="KAK9812279.1"/>
    </source>
</evidence>
<feature type="region of interest" description="Disordered" evidence="1">
    <location>
        <begin position="363"/>
        <end position="387"/>
    </location>
</feature>
<dbReference type="Proteomes" id="UP001465755">
    <property type="component" value="Unassembled WGS sequence"/>
</dbReference>
<reference evidence="3 4" key="1">
    <citation type="journal article" date="2024" name="Nat. Commun.">
        <title>Phylogenomics reveals the evolutionary origins of lichenization in chlorophyte algae.</title>
        <authorList>
            <person name="Puginier C."/>
            <person name="Libourel C."/>
            <person name="Otte J."/>
            <person name="Skaloud P."/>
            <person name="Haon M."/>
            <person name="Grisel S."/>
            <person name="Petersen M."/>
            <person name="Berrin J.G."/>
            <person name="Delaux P.M."/>
            <person name="Dal Grande F."/>
            <person name="Keller J."/>
        </authorList>
    </citation>
    <scope>NUCLEOTIDE SEQUENCE [LARGE SCALE GENOMIC DNA]</scope>
    <source>
        <strain evidence="3 4">SAG 2036</strain>
    </source>
</reference>
<feature type="compositionally biased region" description="Low complexity" evidence="1">
    <location>
        <begin position="430"/>
        <end position="441"/>
    </location>
</feature>
<dbReference type="Gene3D" id="3.40.50.150">
    <property type="entry name" value="Vaccinia Virus protein VP39"/>
    <property type="match status" value="1"/>
</dbReference>
<feature type="region of interest" description="Disordered" evidence="1">
    <location>
        <begin position="246"/>
        <end position="332"/>
    </location>
</feature>